<evidence type="ECO:0000256" key="5">
    <source>
        <dbReference type="ARBA" id="ARBA00022692"/>
    </source>
</evidence>
<comment type="subcellular location">
    <subcellularLocation>
        <location evidence="1">Cell membrane</location>
        <topology evidence="1">Multi-pass membrane protein</topology>
    </subcellularLocation>
</comment>
<dbReference type="EMBL" id="FNFC01000010">
    <property type="protein sequence ID" value="SDJ84647.1"/>
    <property type="molecule type" value="Genomic_DNA"/>
</dbReference>
<proteinExistence type="inferred from homology"/>
<evidence type="ECO:0000256" key="9">
    <source>
        <dbReference type="ARBA" id="ARBA00037998"/>
    </source>
</evidence>
<feature type="transmembrane region" description="Helical" evidence="10">
    <location>
        <begin position="234"/>
        <end position="254"/>
    </location>
</feature>
<dbReference type="GO" id="GO:0015808">
    <property type="term" value="P:L-alanine transport"/>
    <property type="evidence" value="ECO:0007669"/>
    <property type="project" value="TreeGrafter"/>
</dbReference>
<keyword evidence="5 10" id="KW-0812">Transmembrane</keyword>
<dbReference type="PANTHER" id="PTHR11795">
    <property type="entry name" value="BRANCHED-CHAIN AMINO ACID TRANSPORT SYSTEM PERMEASE PROTEIN LIVH"/>
    <property type="match status" value="1"/>
</dbReference>
<feature type="transmembrane region" description="Helical" evidence="10">
    <location>
        <begin position="143"/>
        <end position="172"/>
    </location>
</feature>
<feature type="transmembrane region" description="Helical" evidence="10">
    <location>
        <begin position="351"/>
        <end position="373"/>
    </location>
</feature>
<gene>
    <name evidence="11" type="ORF">SAMN05216226_11070</name>
</gene>
<feature type="transmembrane region" description="Helical" evidence="10">
    <location>
        <begin position="69"/>
        <end position="91"/>
    </location>
</feature>
<dbReference type="InterPro" id="IPR001851">
    <property type="entry name" value="ABC_transp_permease"/>
</dbReference>
<keyword evidence="3" id="KW-1003">Cell membrane</keyword>
<keyword evidence="6" id="KW-0029">Amino-acid transport</keyword>
<dbReference type="PANTHER" id="PTHR11795:SF371">
    <property type="entry name" value="HIGH-AFFINITY BRANCHED-CHAIN AMINO ACID TRANSPORT SYSTEM PERMEASE PROTEIN LIVH"/>
    <property type="match status" value="1"/>
</dbReference>
<keyword evidence="4" id="KW-0997">Cell inner membrane</keyword>
<dbReference type="GO" id="GO:1903806">
    <property type="term" value="P:L-isoleucine import across plasma membrane"/>
    <property type="evidence" value="ECO:0007669"/>
    <property type="project" value="TreeGrafter"/>
</dbReference>
<feature type="transmembrane region" description="Helical" evidence="10">
    <location>
        <begin position="103"/>
        <end position="123"/>
    </location>
</feature>
<evidence type="ECO:0000256" key="8">
    <source>
        <dbReference type="ARBA" id="ARBA00023136"/>
    </source>
</evidence>
<reference evidence="11 12" key="1">
    <citation type="submission" date="2016-10" db="EMBL/GenBank/DDBJ databases">
        <authorList>
            <person name="de Groot N.N."/>
        </authorList>
    </citation>
    <scope>NUCLEOTIDE SEQUENCE [LARGE SCALE GENOMIC DNA]</scope>
    <source>
        <strain evidence="11 12">IBRC-M10015</strain>
    </source>
</reference>
<keyword evidence="12" id="KW-1185">Reference proteome</keyword>
<organism evidence="11 12">
    <name type="scientific">Halovenus aranensis</name>
    <dbReference type="NCBI Taxonomy" id="890420"/>
    <lineage>
        <taxon>Archaea</taxon>
        <taxon>Methanobacteriati</taxon>
        <taxon>Methanobacteriota</taxon>
        <taxon>Stenosarchaea group</taxon>
        <taxon>Halobacteria</taxon>
        <taxon>Halobacteriales</taxon>
        <taxon>Haloarculaceae</taxon>
        <taxon>Halovenus</taxon>
    </lineage>
</organism>
<evidence type="ECO:0000256" key="7">
    <source>
        <dbReference type="ARBA" id="ARBA00022989"/>
    </source>
</evidence>
<dbReference type="STRING" id="890420.SAMN05216226_11070"/>
<dbReference type="Proteomes" id="UP000198856">
    <property type="component" value="Unassembled WGS sequence"/>
</dbReference>
<dbReference type="GO" id="GO:0015190">
    <property type="term" value="F:L-leucine transmembrane transporter activity"/>
    <property type="evidence" value="ECO:0007669"/>
    <property type="project" value="TreeGrafter"/>
</dbReference>
<dbReference type="AlphaFoldDB" id="A0A1G8X2S6"/>
<dbReference type="GO" id="GO:0005304">
    <property type="term" value="F:L-valine transmembrane transporter activity"/>
    <property type="evidence" value="ECO:0007669"/>
    <property type="project" value="TreeGrafter"/>
</dbReference>
<dbReference type="GO" id="GO:0015192">
    <property type="term" value="F:L-phenylalanine transmembrane transporter activity"/>
    <property type="evidence" value="ECO:0007669"/>
    <property type="project" value="TreeGrafter"/>
</dbReference>
<sequence length="385" mass="40186">MARFQLFSEDSETPVVDAIRGRVLLTLALGVAVMLLLDLLAGLAGIEIAEFGGRTLGGEIELSTVGKRIWTGTIVGLIFGLAGIGLSMTYSILNFANFSHGDLFTTGAFTGWGVALLVAGWGVGDAGYLLLARSGTGPSSTDIGASIIASPLAILIGVVVAAVATTGVALLADRFVYRPMRDRGGIPLLIASIGVALALRSTVQFVYGPQTRGVTGTEGIERTDFLGTGLSVDLHQVTLLVVALGLMIAMHLLLQRTKLGKAMRAMADNKDLALVTGIPTERIVRATWILGASLAGIAGFLYVLERGTMNYNVGWFLLLFIFAGVILGGIGSIYGAIAGGLVIGFVHEVSLIWISSDFNAAAAFLIMILVLLYRPEGIFGGVTTA</sequence>
<dbReference type="InterPro" id="IPR052157">
    <property type="entry name" value="BCAA_transport_permease"/>
</dbReference>
<keyword evidence="8 10" id="KW-0472">Membrane</keyword>
<evidence type="ECO:0000313" key="11">
    <source>
        <dbReference type="EMBL" id="SDJ84647.1"/>
    </source>
</evidence>
<keyword evidence="7 10" id="KW-1133">Transmembrane helix</keyword>
<accession>A0A1G8X2S6</accession>
<evidence type="ECO:0000256" key="3">
    <source>
        <dbReference type="ARBA" id="ARBA00022475"/>
    </source>
</evidence>
<comment type="similarity">
    <text evidence="9">Belongs to the binding-protein-dependent transport system permease family. LivHM subfamily.</text>
</comment>
<dbReference type="OrthoDB" id="31233at2157"/>
<dbReference type="GO" id="GO:0005886">
    <property type="term" value="C:plasma membrane"/>
    <property type="evidence" value="ECO:0007669"/>
    <property type="project" value="UniProtKB-SubCell"/>
</dbReference>
<name>A0A1G8X2S6_9EURY</name>
<feature type="transmembrane region" description="Helical" evidence="10">
    <location>
        <begin position="184"/>
        <end position="207"/>
    </location>
</feature>
<evidence type="ECO:0000256" key="1">
    <source>
        <dbReference type="ARBA" id="ARBA00004651"/>
    </source>
</evidence>
<evidence type="ECO:0000256" key="6">
    <source>
        <dbReference type="ARBA" id="ARBA00022970"/>
    </source>
</evidence>
<dbReference type="RefSeq" id="WP_092703010.1">
    <property type="nucleotide sequence ID" value="NZ_FNFC01000010.1"/>
</dbReference>
<feature type="transmembrane region" description="Helical" evidence="10">
    <location>
        <begin position="316"/>
        <end position="344"/>
    </location>
</feature>
<evidence type="ECO:0000256" key="2">
    <source>
        <dbReference type="ARBA" id="ARBA00022448"/>
    </source>
</evidence>
<protein>
    <submittedName>
        <fullName evidence="11">Branched-chain amino acid transport system permease protein</fullName>
    </submittedName>
</protein>
<feature type="transmembrane region" description="Helical" evidence="10">
    <location>
        <begin position="23"/>
        <end position="49"/>
    </location>
</feature>
<dbReference type="CDD" id="cd06582">
    <property type="entry name" value="TM_PBP1_LivH_like"/>
    <property type="match status" value="1"/>
</dbReference>
<evidence type="ECO:0000256" key="4">
    <source>
        <dbReference type="ARBA" id="ARBA00022519"/>
    </source>
</evidence>
<evidence type="ECO:0000256" key="10">
    <source>
        <dbReference type="SAM" id="Phobius"/>
    </source>
</evidence>
<dbReference type="GO" id="GO:0042941">
    <property type="term" value="P:D-alanine transmembrane transport"/>
    <property type="evidence" value="ECO:0007669"/>
    <property type="project" value="TreeGrafter"/>
</dbReference>
<feature type="transmembrane region" description="Helical" evidence="10">
    <location>
        <begin position="286"/>
        <end position="304"/>
    </location>
</feature>
<evidence type="ECO:0000313" key="12">
    <source>
        <dbReference type="Proteomes" id="UP000198856"/>
    </source>
</evidence>
<dbReference type="GO" id="GO:0015188">
    <property type="term" value="F:L-isoleucine transmembrane transporter activity"/>
    <property type="evidence" value="ECO:0007669"/>
    <property type="project" value="TreeGrafter"/>
</dbReference>
<keyword evidence="2" id="KW-0813">Transport</keyword>
<dbReference type="Pfam" id="PF02653">
    <property type="entry name" value="BPD_transp_2"/>
    <property type="match status" value="1"/>
</dbReference>